<keyword evidence="5 6" id="KW-0472">Membrane</keyword>
<dbReference type="Gene3D" id="1.25.10.10">
    <property type="entry name" value="Leucine-rich Repeat Variant"/>
    <property type="match status" value="1"/>
</dbReference>
<dbReference type="SUPFAM" id="SSF48371">
    <property type="entry name" value="ARM repeat"/>
    <property type="match status" value="1"/>
</dbReference>
<dbReference type="eggNOG" id="KOG1061">
    <property type="taxonomic scope" value="Eukaryota"/>
</dbReference>
<proteinExistence type="inferred from homology"/>
<accession>A0A0D2VQ42</accession>
<evidence type="ECO:0000256" key="5">
    <source>
        <dbReference type="ARBA" id="ARBA00023136"/>
    </source>
</evidence>
<dbReference type="InterPro" id="IPR002553">
    <property type="entry name" value="Clathrin/coatomer_adapt-like_N"/>
</dbReference>
<dbReference type="InterPro" id="IPR011989">
    <property type="entry name" value="ARM-like"/>
</dbReference>
<dbReference type="OrthoDB" id="10254310at2759"/>
<comment type="similarity">
    <text evidence="2 6">Belongs to the adaptor complexes large subunit family.</text>
</comment>
<evidence type="ECO:0000256" key="2">
    <source>
        <dbReference type="ARBA" id="ARBA00006613"/>
    </source>
</evidence>
<dbReference type="InterPro" id="IPR015151">
    <property type="entry name" value="B-adaptin_app_sub_C"/>
</dbReference>
<dbReference type="SMART" id="SM01020">
    <property type="entry name" value="B2-adapt-app_C"/>
    <property type="match status" value="1"/>
</dbReference>
<keyword evidence="10" id="KW-1185">Reference proteome</keyword>
<dbReference type="InterPro" id="IPR012295">
    <property type="entry name" value="TBP_dom_sf"/>
</dbReference>
<dbReference type="PANTHER" id="PTHR11134">
    <property type="entry name" value="ADAPTOR COMPLEX SUBUNIT BETA FAMILY MEMBER"/>
    <property type="match status" value="1"/>
</dbReference>
<dbReference type="STRING" id="595528.A0A0D2VQ42"/>
<feature type="compositionally biased region" description="Low complexity" evidence="7">
    <location>
        <begin position="1"/>
        <end position="12"/>
    </location>
</feature>
<dbReference type="GO" id="GO:0006886">
    <property type="term" value="P:intracellular protein transport"/>
    <property type="evidence" value="ECO:0007669"/>
    <property type="project" value="InterPro"/>
</dbReference>
<evidence type="ECO:0000313" key="10">
    <source>
        <dbReference type="Proteomes" id="UP000008743"/>
    </source>
</evidence>
<dbReference type="RefSeq" id="XP_004363319.1">
    <property type="nucleotide sequence ID" value="XM_004363262.2"/>
</dbReference>
<dbReference type="InterPro" id="IPR026739">
    <property type="entry name" value="AP_beta"/>
</dbReference>
<evidence type="ECO:0000313" key="9">
    <source>
        <dbReference type="EMBL" id="KJE92672.1"/>
    </source>
</evidence>
<dbReference type="Gene3D" id="3.30.310.10">
    <property type="entry name" value="TATA-Binding Protein"/>
    <property type="match status" value="1"/>
</dbReference>
<dbReference type="GO" id="GO:0030131">
    <property type="term" value="C:clathrin adaptor complex"/>
    <property type="evidence" value="ECO:0007669"/>
    <property type="project" value="InterPro"/>
</dbReference>
<evidence type="ECO:0000256" key="4">
    <source>
        <dbReference type="ARBA" id="ARBA00022927"/>
    </source>
</evidence>
<sequence length="829" mass="92679">MSQQHQSQPQQQRPGGYFVDPKRGEVGELRSLLRNPEIQRDVKKHRQAVQKVIATMTHGIDVSPLFSEMIMVSASKDITLKKMVYLYLCNYAESNSELSLLVINTLQKDCRDENPMIRGLALRNMCSLRLSSLLEYILPPLKNGLADRSPYVRKTAVMGVLKVYYLNQQAILDSGLVSTVYSLLTETSPVVVVNCLVVLNEIFSNEGGIEITKPLAYMFLNRLLEFNEWAQGIVLDFVRRYSPTSEDEVYEILNVLDSRFKHANAGVVFAAVNVFLQMTDSLPHLLDDVYQRVKVPLLTFMSTGTPEMSYVCLQHLHILLQRRPRLFESDIKLFFCKHQEPTYVKLKKLELLTDAASVANIQDVVDELTAYVTDVDVEMASRSIAALSKIAMRFESCAEFCINQLISFLELDISHVSASTLLVLTDVLRKFPDRAADVLPQLSHCLSSVDIPEARAAIIWMLGEFGEALPASPYLLETVVENVKDEPSHVVRQQLLTSCMKLFFKRAPECQSMLGQLLEYEVNDETHMDVHDRALLYYRLLRNDVEQAARILSVENGAAALRATRFAEDELLETREKLLEVFNSLSVVYNQVPEAFLSQQVPYTQHKAAYGERYFASLTNSSEGGQSTHDEASRRVITLQHQSSTGNLLDVEDDMTFGLDHAAGDASIQSAVPMRAAAAAAAPHSHSLHSDQDLLGLGAEVAPRSSSVGVQLVPNATLDPQNFENLWFATTNSVEAAMTLSVVPTMAELERTFAANNIATMASSEELEAMRFYFYAQLVTGDYVLIEAVFDIPSQELAVTLKADQAPLLGEMVRIFKSCLIGKFMNPDD</sequence>
<dbReference type="PhylomeDB" id="A0A0D2VQ42"/>
<dbReference type="Pfam" id="PF09066">
    <property type="entry name" value="B2-adapt-app_C"/>
    <property type="match status" value="1"/>
</dbReference>
<dbReference type="AlphaFoldDB" id="A0A0D2VQ42"/>
<dbReference type="Pfam" id="PF01602">
    <property type="entry name" value="Adaptin_N"/>
    <property type="match status" value="1"/>
</dbReference>
<evidence type="ECO:0000259" key="8">
    <source>
        <dbReference type="SMART" id="SM01020"/>
    </source>
</evidence>
<name>A0A0D2VQ42_CAPO3</name>
<evidence type="ECO:0000256" key="7">
    <source>
        <dbReference type="SAM" id="MobiDB-lite"/>
    </source>
</evidence>
<dbReference type="OMA" id="FIQRPTR"/>
<evidence type="ECO:0000256" key="3">
    <source>
        <dbReference type="ARBA" id="ARBA00022448"/>
    </source>
</evidence>
<keyword evidence="3 6" id="KW-0813">Transport</keyword>
<dbReference type="Proteomes" id="UP000008743">
    <property type="component" value="Unassembled WGS sequence"/>
</dbReference>
<dbReference type="GO" id="GO:0030276">
    <property type="term" value="F:clathrin binding"/>
    <property type="evidence" value="ECO:0007669"/>
    <property type="project" value="InterPro"/>
</dbReference>
<dbReference type="InterPro" id="IPR016342">
    <property type="entry name" value="AP_complex_bsu_1_2_4"/>
</dbReference>
<organism evidence="9 10">
    <name type="scientific">Capsaspora owczarzaki (strain ATCC 30864)</name>
    <dbReference type="NCBI Taxonomy" id="595528"/>
    <lineage>
        <taxon>Eukaryota</taxon>
        <taxon>Filasterea</taxon>
        <taxon>Capsaspora</taxon>
    </lineage>
</organism>
<dbReference type="FunFam" id="1.25.10.10:FF:000113">
    <property type="entry name" value="Beta-adaptin-like protein A"/>
    <property type="match status" value="1"/>
</dbReference>
<evidence type="ECO:0000256" key="1">
    <source>
        <dbReference type="ARBA" id="ARBA00004308"/>
    </source>
</evidence>
<gene>
    <name evidence="9" type="ORF">CAOG_003591</name>
</gene>
<dbReference type="InterPro" id="IPR016024">
    <property type="entry name" value="ARM-type_fold"/>
</dbReference>
<evidence type="ECO:0000256" key="6">
    <source>
        <dbReference type="PIRNR" id="PIRNR002291"/>
    </source>
</evidence>
<dbReference type="GO" id="GO:0016192">
    <property type="term" value="P:vesicle-mediated transport"/>
    <property type="evidence" value="ECO:0007669"/>
    <property type="project" value="InterPro"/>
</dbReference>
<feature type="domain" description="Beta-adaptin appendage C-terminal subdomain" evidence="8">
    <location>
        <begin position="712"/>
        <end position="826"/>
    </location>
</feature>
<dbReference type="PIRSF" id="PIRSF002291">
    <property type="entry name" value="AP_complex_beta"/>
    <property type="match status" value="1"/>
</dbReference>
<keyword evidence="4 6" id="KW-0653">Protein transport</keyword>
<dbReference type="GO" id="GO:0012505">
    <property type="term" value="C:endomembrane system"/>
    <property type="evidence" value="ECO:0007669"/>
    <property type="project" value="UniProtKB-SubCell"/>
</dbReference>
<dbReference type="InParanoid" id="A0A0D2VQ42"/>
<comment type="subcellular location">
    <subcellularLocation>
        <location evidence="1">Endomembrane system</location>
    </subcellularLocation>
</comment>
<dbReference type="EMBL" id="KE346364">
    <property type="protein sequence ID" value="KJE92672.1"/>
    <property type="molecule type" value="Genomic_DNA"/>
</dbReference>
<reference evidence="10" key="1">
    <citation type="submission" date="2011-02" db="EMBL/GenBank/DDBJ databases">
        <title>The Genome Sequence of Capsaspora owczarzaki ATCC 30864.</title>
        <authorList>
            <person name="Russ C."/>
            <person name="Cuomo C."/>
            <person name="Burger G."/>
            <person name="Gray M.W."/>
            <person name="Holland P.W.H."/>
            <person name="King N."/>
            <person name="Lang F.B.F."/>
            <person name="Roger A.J."/>
            <person name="Ruiz-Trillo I."/>
            <person name="Young S.K."/>
            <person name="Zeng Q."/>
            <person name="Gargeya S."/>
            <person name="Alvarado L."/>
            <person name="Berlin A."/>
            <person name="Chapman S.B."/>
            <person name="Chen Z."/>
            <person name="Freedman E."/>
            <person name="Gellesch M."/>
            <person name="Goldberg J."/>
            <person name="Griggs A."/>
            <person name="Gujja S."/>
            <person name="Heilman E."/>
            <person name="Heiman D."/>
            <person name="Howarth C."/>
            <person name="Mehta T."/>
            <person name="Neiman D."/>
            <person name="Pearson M."/>
            <person name="Roberts A."/>
            <person name="Saif S."/>
            <person name="Shea T."/>
            <person name="Shenoy N."/>
            <person name="Sisk P."/>
            <person name="Stolte C."/>
            <person name="Sykes S."/>
            <person name="White J."/>
            <person name="Yandava C."/>
            <person name="Haas B."/>
            <person name="Nusbaum C."/>
            <person name="Birren B."/>
        </authorList>
    </citation>
    <scope>NUCLEOTIDE SEQUENCE</scope>
    <source>
        <strain evidence="10">ATCC 30864</strain>
    </source>
</reference>
<protein>
    <recommendedName>
        <fullName evidence="6">AP complex subunit beta</fullName>
    </recommendedName>
</protein>
<feature type="region of interest" description="Disordered" evidence="7">
    <location>
        <begin position="1"/>
        <end position="21"/>
    </location>
</feature>